<dbReference type="SMART" id="SM00225">
    <property type="entry name" value="BTB"/>
    <property type="match status" value="1"/>
</dbReference>
<proteinExistence type="predicted"/>
<dbReference type="InParanoid" id="A0A0H2R7E9"/>
<dbReference type="STRING" id="27342.A0A0H2R7E9"/>
<dbReference type="PROSITE" id="PS50097">
    <property type="entry name" value="BTB"/>
    <property type="match status" value="1"/>
</dbReference>
<dbReference type="OrthoDB" id="3027208at2759"/>
<evidence type="ECO:0000313" key="2">
    <source>
        <dbReference type="EMBL" id="KLO07745.1"/>
    </source>
</evidence>
<evidence type="ECO:0000259" key="1">
    <source>
        <dbReference type="PROSITE" id="PS50097"/>
    </source>
</evidence>
<feature type="domain" description="BTB" evidence="1">
    <location>
        <begin position="25"/>
        <end position="55"/>
    </location>
</feature>
<dbReference type="Gene3D" id="3.30.710.10">
    <property type="entry name" value="Potassium Channel Kv1.1, Chain A"/>
    <property type="match status" value="1"/>
</dbReference>
<sequence length="306" mass="33887">MDVDTQIEGPSRVPKPHELLWFSDGNVVLATDTYLFKVHKSLLALHSSVFRDMFELPNVGHGDPIPGQGDAGAASEAYEGVPMVTLIGDKGEDVAHLLRAVFGPDYYNRDDDDTPLETIVALLPLSTKYDFKVVRKNVILHISRHYAMTLQEYDALYIKKAPMFGKARNQCHFPLLAAAVTANVDVLLPGLFLACSEFSVREIFSNTQSMPRETLCKLVDGREAMAYVKCELISFLAERLRRYDASGECLLETPCLEEAYVWDIGDVVIASLGDVIGEKAADNYLSPVCKGCSSFVARTIDEEREG</sequence>
<dbReference type="InterPro" id="IPR000210">
    <property type="entry name" value="BTB/POZ_dom"/>
</dbReference>
<reference evidence="2 3" key="1">
    <citation type="submission" date="2015-04" db="EMBL/GenBank/DDBJ databases">
        <title>Complete genome sequence of Schizopora paradoxa KUC8140, a cosmopolitan wood degrader in East Asia.</title>
        <authorList>
            <consortium name="DOE Joint Genome Institute"/>
            <person name="Min B."/>
            <person name="Park H."/>
            <person name="Jang Y."/>
            <person name="Kim J.-J."/>
            <person name="Kim K.H."/>
            <person name="Pangilinan J."/>
            <person name="Lipzen A."/>
            <person name="Riley R."/>
            <person name="Grigoriev I.V."/>
            <person name="Spatafora J.W."/>
            <person name="Choi I.-G."/>
        </authorList>
    </citation>
    <scope>NUCLEOTIDE SEQUENCE [LARGE SCALE GENOMIC DNA]</scope>
    <source>
        <strain evidence="2 3">KUC8140</strain>
    </source>
</reference>
<dbReference type="Pfam" id="PF00651">
    <property type="entry name" value="BTB"/>
    <property type="match status" value="1"/>
</dbReference>
<organism evidence="2 3">
    <name type="scientific">Schizopora paradoxa</name>
    <dbReference type="NCBI Taxonomy" id="27342"/>
    <lineage>
        <taxon>Eukaryota</taxon>
        <taxon>Fungi</taxon>
        <taxon>Dikarya</taxon>
        <taxon>Basidiomycota</taxon>
        <taxon>Agaricomycotina</taxon>
        <taxon>Agaricomycetes</taxon>
        <taxon>Hymenochaetales</taxon>
        <taxon>Schizoporaceae</taxon>
        <taxon>Schizopora</taxon>
    </lineage>
</organism>
<dbReference type="CDD" id="cd18186">
    <property type="entry name" value="BTB_POZ_ZBTB_KLHL-like"/>
    <property type="match status" value="1"/>
</dbReference>
<dbReference type="EMBL" id="KQ086123">
    <property type="protein sequence ID" value="KLO07745.1"/>
    <property type="molecule type" value="Genomic_DNA"/>
</dbReference>
<protein>
    <recommendedName>
        <fullName evidence="1">BTB domain-containing protein</fullName>
    </recommendedName>
</protein>
<dbReference type="Proteomes" id="UP000053477">
    <property type="component" value="Unassembled WGS sequence"/>
</dbReference>
<gene>
    <name evidence="2" type="ORF">SCHPADRAFT_881288</name>
</gene>
<dbReference type="SUPFAM" id="SSF54695">
    <property type="entry name" value="POZ domain"/>
    <property type="match status" value="1"/>
</dbReference>
<feature type="non-terminal residue" evidence="2">
    <location>
        <position position="306"/>
    </location>
</feature>
<dbReference type="InterPro" id="IPR011333">
    <property type="entry name" value="SKP1/BTB/POZ_sf"/>
</dbReference>
<keyword evidence="3" id="KW-1185">Reference proteome</keyword>
<accession>A0A0H2R7E9</accession>
<name>A0A0H2R7E9_9AGAM</name>
<dbReference type="AlphaFoldDB" id="A0A0H2R7E9"/>
<evidence type="ECO:0000313" key="3">
    <source>
        <dbReference type="Proteomes" id="UP000053477"/>
    </source>
</evidence>